<proteinExistence type="predicted"/>
<dbReference type="Gene3D" id="3.40.30.10">
    <property type="entry name" value="Glutaredoxin"/>
    <property type="match status" value="1"/>
</dbReference>
<reference evidence="2" key="1">
    <citation type="submission" date="2020-06" db="EMBL/GenBank/DDBJ databases">
        <authorList>
            <consortium name="Plant Systems Biology data submission"/>
        </authorList>
    </citation>
    <scope>NUCLEOTIDE SEQUENCE</scope>
    <source>
        <strain evidence="2">D6</strain>
    </source>
</reference>
<name>A0A9N8DNA3_9STRA</name>
<accession>A0A9N8DNA3</accession>
<dbReference type="InterPro" id="IPR013766">
    <property type="entry name" value="Thioredoxin_domain"/>
</dbReference>
<organism evidence="2 3">
    <name type="scientific">Seminavis robusta</name>
    <dbReference type="NCBI Taxonomy" id="568900"/>
    <lineage>
        <taxon>Eukaryota</taxon>
        <taxon>Sar</taxon>
        <taxon>Stramenopiles</taxon>
        <taxon>Ochrophyta</taxon>
        <taxon>Bacillariophyta</taxon>
        <taxon>Bacillariophyceae</taxon>
        <taxon>Bacillariophycidae</taxon>
        <taxon>Naviculales</taxon>
        <taxon>Naviculaceae</taxon>
        <taxon>Seminavis</taxon>
    </lineage>
</organism>
<dbReference type="Pfam" id="PF13905">
    <property type="entry name" value="Thioredoxin_8"/>
    <property type="match status" value="1"/>
</dbReference>
<sequence>MLNFRTLLSRPVGSLLVAAPLATAFLAVKTLPPSSHFRPVRLFSSTGSTASDAAVSSLPRRLLDPEGNELSSEHYSELLSGKRVAYYMAAGWCPMCTSFEPSLLQFRQAARDAGKGELALIYVPSDRSQEAALQRASAFEMLSVPFGDDADEIKRQYNIWSGSESLKFGFGRRSGVPALVVLSGETGEELAFLPAEAQGVKALQAWPLEDDTGVW</sequence>
<evidence type="ECO:0000313" key="2">
    <source>
        <dbReference type="EMBL" id="CAB9503675.1"/>
    </source>
</evidence>
<dbReference type="AlphaFoldDB" id="A0A9N8DNA3"/>
<comment type="caution">
    <text evidence="2">The sequence shown here is derived from an EMBL/GenBank/DDBJ whole genome shotgun (WGS) entry which is preliminary data.</text>
</comment>
<dbReference type="Proteomes" id="UP001153069">
    <property type="component" value="Unassembled WGS sequence"/>
</dbReference>
<dbReference type="GO" id="GO:0005634">
    <property type="term" value="C:nucleus"/>
    <property type="evidence" value="ECO:0007669"/>
    <property type="project" value="TreeGrafter"/>
</dbReference>
<dbReference type="InterPro" id="IPR012336">
    <property type="entry name" value="Thioredoxin-like_fold"/>
</dbReference>
<dbReference type="OrthoDB" id="189920at2759"/>
<keyword evidence="3" id="KW-1185">Reference proteome</keyword>
<dbReference type="PANTHER" id="PTHR46472">
    <property type="entry name" value="NUCLEOREDOXIN"/>
    <property type="match status" value="1"/>
</dbReference>
<feature type="domain" description="Thioredoxin" evidence="1">
    <location>
        <begin position="44"/>
        <end position="205"/>
    </location>
</feature>
<dbReference type="InterPro" id="IPR036249">
    <property type="entry name" value="Thioredoxin-like_sf"/>
</dbReference>
<dbReference type="PANTHER" id="PTHR46472:SF1">
    <property type="entry name" value="NUCLEOREDOXIN"/>
    <property type="match status" value="1"/>
</dbReference>
<dbReference type="SUPFAM" id="SSF52833">
    <property type="entry name" value="Thioredoxin-like"/>
    <property type="match status" value="1"/>
</dbReference>
<dbReference type="GO" id="GO:0031397">
    <property type="term" value="P:negative regulation of protein ubiquitination"/>
    <property type="evidence" value="ECO:0007669"/>
    <property type="project" value="TreeGrafter"/>
</dbReference>
<dbReference type="GO" id="GO:0030178">
    <property type="term" value="P:negative regulation of Wnt signaling pathway"/>
    <property type="evidence" value="ECO:0007669"/>
    <property type="project" value="TreeGrafter"/>
</dbReference>
<evidence type="ECO:0000259" key="1">
    <source>
        <dbReference type="PROSITE" id="PS51352"/>
    </source>
</evidence>
<gene>
    <name evidence="2" type="ORF">SEMRO_173_G076310.1</name>
</gene>
<dbReference type="PROSITE" id="PS51352">
    <property type="entry name" value="THIOREDOXIN_2"/>
    <property type="match status" value="1"/>
</dbReference>
<dbReference type="GO" id="GO:0004791">
    <property type="term" value="F:thioredoxin-disulfide reductase (NADPH) activity"/>
    <property type="evidence" value="ECO:0007669"/>
    <property type="project" value="TreeGrafter"/>
</dbReference>
<evidence type="ECO:0000313" key="3">
    <source>
        <dbReference type="Proteomes" id="UP001153069"/>
    </source>
</evidence>
<dbReference type="EMBL" id="CAICTM010000172">
    <property type="protein sequence ID" value="CAB9503675.1"/>
    <property type="molecule type" value="Genomic_DNA"/>
</dbReference>
<protein>
    <submittedName>
        <fullName evidence="2">Nucleoredoxin-like</fullName>
    </submittedName>
</protein>